<dbReference type="AlphaFoldDB" id="A0A834LQB3"/>
<dbReference type="PANTHER" id="PTHR47718">
    <property type="entry name" value="OS01G0519700 PROTEIN"/>
    <property type="match status" value="1"/>
</dbReference>
<dbReference type="GO" id="GO:0008270">
    <property type="term" value="F:zinc ion binding"/>
    <property type="evidence" value="ECO:0007669"/>
    <property type="project" value="UniProtKB-KW"/>
</dbReference>
<feature type="compositionally biased region" description="Basic residues" evidence="2">
    <location>
        <begin position="10"/>
        <end position="20"/>
    </location>
</feature>
<gene>
    <name evidence="4" type="ORF">RHSIM_Rhsim04G0143500</name>
</gene>
<evidence type="ECO:0000313" key="5">
    <source>
        <dbReference type="Proteomes" id="UP000626092"/>
    </source>
</evidence>
<dbReference type="InterPro" id="IPR007527">
    <property type="entry name" value="Znf_SWIM"/>
</dbReference>
<dbReference type="InterPro" id="IPR018289">
    <property type="entry name" value="MULE_transposase_dom"/>
</dbReference>
<comment type="caution">
    <text evidence="4">The sequence shown here is derived from an EMBL/GenBank/DDBJ whole genome shotgun (WGS) entry which is preliminary data.</text>
</comment>
<reference evidence="4" key="1">
    <citation type="submission" date="2019-11" db="EMBL/GenBank/DDBJ databases">
        <authorList>
            <person name="Liu Y."/>
            <person name="Hou J."/>
            <person name="Li T.-Q."/>
            <person name="Guan C.-H."/>
            <person name="Wu X."/>
            <person name="Wu H.-Z."/>
            <person name="Ling F."/>
            <person name="Zhang R."/>
            <person name="Shi X.-G."/>
            <person name="Ren J.-P."/>
            <person name="Chen E.-F."/>
            <person name="Sun J.-M."/>
        </authorList>
    </citation>
    <scope>NUCLEOTIDE SEQUENCE</scope>
    <source>
        <strain evidence="4">Adult_tree_wgs_1</strain>
        <tissue evidence="4">Leaves</tissue>
    </source>
</reference>
<dbReference type="PANTHER" id="PTHR47718:SF17">
    <property type="entry name" value="PROTEIN FAR1-RELATED SEQUENCE 5-LIKE"/>
    <property type="match status" value="1"/>
</dbReference>
<protein>
    <recommendedName>
        <fullName evidence="3">SWIM-type domain-containing protein</fullName>
    </recommendedName>
</protein>
<keyword evidence="1" id="KW-0479">Metal-binding</keyword>
<dbReference type="Pfam" id="PF03101">
    <property type="entry name" value="FAR1"/>
    <property type="match status" value="1"/>
</dbReference>
<dbReference type="InterPro" id="IPR004330">
    <property type="entry name" value="FAR1_DNA_bnd_dom"/>
</dbReference>
<organism evidence="4 5">
    <name type="scientific">Rhododendron simsii</name>
    <name type="common">Sims's rhododendron</name>
    <dbReference type="NCBI Taxonomy" id="118357"/>
    <lineage>
        <taxon>Eukaryota</taxon>
        <taxon>Viridiplantae</taxon>
        <taxon>Streptophyta</taxon>
        <taxon>Embryophyta</taxon>
        <taxon>Tracheophyta</taxon>
        <taxon>Spermatophyta</taxon>
        <taxon>Magnoliopsida</taxon>
        <taxon>eudicotyledons</taxon>
        <taxon>Gunneridae</taxon>
        <taxon>Pentapetalae</taxon>
        <taxon>asterids</taxon>
        <taxon>Ericales</taxon>
        <taxon>Ericaceae</taxon>
        <taxon>Ericoideae</taxon>
        <taxon>Rhodoreae</taxon>
        <taxon>Rhododendron</taxon>
    </lineage>
</organism>
<keyword evidence="1" id="KW-0862">Zinc</keyword>
<proteinExistence type="predicted"/>
<dbReference type="EMBL" id="WJXA01000004">
    <property type="protein sequence ID" value="KAF7144614.1"/>
    <property type="molecule type" value="Genomic_DNA"/>
</dbReference>
<feature type="region of interest" description="Disordered" evidence="2">
    <location>
        <begin position="1"/>
        <end position="49"/>
    </location>
</feature>
<dbReference type="Pfam" id="PF04434">
    <property type="entry name" value="SWIM"/>
    <property type="match status" value="1"/>
</dbReference>
<keyword evidence="1" id="KW-0863">Zinc-finger</keyword>
<keyword evidence="5" id="KW-1185">Reference proteome</keyword>
<dbReference type="PROSITE" id="PS50966">
    <property type="entry name" value="ZF_SWIM"/>
    <property type="match status" value="1"/>
</dbReference>
<feature type="region of interest" description="Disordered" evidence="2">
    <location>
        <begin position="524"/>
        <end position="560"/>
    </location>
</feature>
<sequence>MPNPSFPWPRRAKSQRQPRHRWADEDASPQIAEFDDDEEGEEKRVNGNWRREEPERPLMEVAKTSDLECGGVDMGLSINVVVKHIYPKKGELKVGMVVNSEDQAYNLYNRYALGTGFSIRREKYICKSGTKEIKGRVFICSKEGKFENLLPYEQRKTHRLDTRTECKASITFDVSDDMWVVSKFLPDHTHPLVPPEQRRFLRSGRKIIASSKDLIHSMTSVGISPSRVYAYMSKEVGGVKNMAMGNKAPKTIFTNQDHAMANAVKKVFPNTCHRLCTWHISKNATQHIAHLYAQKGFKDKFIYLMTYCESEEEFESTWKEMINEWGISENTWLKRLYELRQKWSPAFSLYNSSHEFKNCLMYKVVGFARIGMQNMYKLRRRGSNREHVVQFDPFELTVLCDCFKFESMGLLCRHSLFVLNSIAEVHKIPEQYILKRWTKGAKKGVAVEGKPSQNSEKSSMNLRLRNLMRRALKVISLGAENDEKEGVAYKHLNLAEEEMHNLDNKKNMRGSCDLQQIDEDDEITGSTGGIRVLDPTPKWPKGATYGRQNGPLEKRRRKNSKETVSGHAYLVCDPLESPHDKFVLSSHGFSQPNPIDVYSSSSKNDCWKRVFSPLKDYDRGGVFWNGAIHWLTQPNVLSRFGVDGDVMKLETKPLRSLVFKYLGKCGGSLILIESSSSADKGLRILEMDKDYCGWNVKFLVDPRPLIS</sequence>
<dbReference type="Pfam" id="PF10551">
    <property type="entry name" value="MULE"/>
    <property type="match status" value="1"/>
</dbReference>
<name>A0A834LQB3_RHOSS</name>
<evidence type="ECO:0000259" key="3">
    <source>
        <dbReference type="PROSITE" id="PS50966"/>
    </source>
</evidence>
<evidence type="ECO:0000313" key="4">
    <source>
        <dbReference type="EMBL" id="KAF7144614.1"/>
    </source>
</evidence>
<feature type="domain" description="SWIM-type" evidence="3">
    <location>
        <begin position="385"/>
        <end position="423"/>
    </location>
</feature>
<dbReference type="OrthoDB" id="751756at2759"/>
<dbReference type="Proteomes" id="UP000626092">
    <property type="component" value="Unassembled WGS sequence"/>
</dbReference>
<evidence type="ECO:0000256" key="1">
    <source>
        <dbReference type="PROSITE-ProRule" id="PRU00325"/>
    </source>
</evidence>
<evidence type="ECO:0000256" key="2">
    <source>
        <dbReference type="SAM" id="MobiDB-lite"/>
    </source>
</evidence>
<accession>A0A834LQB3</accession>